<reference evidence="8 9" key="1">
    <citation type="submission" date="2019-07" db="EMBL/GenBank/DDBJ databases">
        <title>Whole genome shotgun sequence of Aeromicrobium flavum NBRC 107625.</title>
        <authorList>
            <person name="Hosoyama A."/>
            <person name="Uohara A."/>
            <person name="Ohji S."/>
            <person name="Ichikawa N."/>
        </authorList>
    </citation>
    <scope>NUCLEOTIDE SEQUENCE [LARGE SCALE GENOMIC DNA]</scope>
    <source>
        <strain evidence="8 9">NBRC 107625</strain>
    </source>
</reference>
<dbReference type="SMART" id="SM00421">
    <property type="entry name" value="HTH_LUXR"/>
    <property type="match status" value="1"/>
</dbReference>
<dbReference type="CDD" id="cd06170">
    <property type="entry name" value="LuxR_C_like"/>
    <property type="match status" value="1"/>
</dbReference>
<comment type="caution">
    <text evidence="8">The sequence shown here is derived from an EMBL/GenBank/DDBJ whole genome shotgun (WGS) entry which is preliminary data.</text>
</comment>
<dbReference type="SUPFAM" id="SSF52172">
    <property type="entry name" value="CheY-like"/>
    <property type="match status" value="1"/>
</dbReference>
<protein>
    <submittedName>
        <fullName evidence="8">DNA-binding response regulator</fullName>
    </submittedName>
</protein>
<evidence type="ECO:0000256" key="1">
    <source>
        <dbReference type="ARBA" id="ARBA00022553"/>
    </source>
</evidence>
<keyword evidence="1 5" id="KW-0597">Phosphoprotein</keyword>
<organism evidence="8 9">
    <name type="scientific">Aeromicrobium flavum</name>
    <dbReference type="NCBI Taxonomy" id="416568"/>
    <lineage>
        <taxon>Bacteria</taxon>
        <taxon>Bacillati</taxon>
        <taxon>Actinomycetota</taxon>
        <taxon>Actinomycetes</taxon>
        <taxon>Propionibacteriales</taxon>
        <taxon>Nocardioidaceae</taxon>
        <taxon>Aeromicrobium</taxon>
    </lineage>
</organism>
<dbReference type="EMBL" id="BJZQ01000001">
    <property type="protein sequence ID" value="GEO88002.1"/>
    <property type="molecule type" value="Genomic_DNA"/>
</dbReference>
<dbReference type="Gene3D" id="3.40.50.2300">
    <property type="match status" value="1"/>
</dbReference>
<keyword evidence="9" id="KW-1185">Reference proteome</keyword>
<keyword evidence="2" id="KW-0805">Transcription regulation</keyword>
<dbReference type="InterPro" id="IPR016032">
    <property type="entry name" value="Sig_transdc_resp-reg_C-effctor"/>
</dbReference>
<dbReference type="InterPro" id="IPR058245">
    <property type="entry name" value="NreC/VraR/RcsB-like_REC"/>
</dbReference>
<dbReference type="InterPro" id="IPR039420">
    <property type="entry name" value="WalR-like"/>
</dbReference>
<dbReference type="CDD" id="cd17535">
    <property type="entry name" value="REC_NarL-like"/>
    <property type="match status" value="1"/>
</dbReference>
<dbReference type="AlphaFoldDB" id="A0A512HRB9"/>
<evidence type="ECO:0000256" key="5">
    <source>
        <dbReference type="PROSITE-ProRule" id="PRU00169"/>
    </source>
</evidence>
<dbReference type="Pfam" id="PF00072">
    <property type="entry name" value="Response_reg"/>
    <property type="match status" value="1"/>
</dbReference>
<dbReference type="GO" id="GO:0006355">
    <property type="term" value="P:regulation of DNA-templated transcription"/>
    <property type="evidence" value="ECO:0007669"/>
    <property type="project" value="InterPro"/>
</dbReference>
<proteinExistence type="predicted"/>
<gene>
    <name evidence="8" type="ORF">AFL01nite_03290</name>
</gene>
<evidence type="ECO:0000256" key="4">
    <source>
        <dbReference type="ARBA" id="ARBA00023163"/>
    </source>
</evidence>
<evidence type="ECO:0000256" key="3">
    <source>
        <dbReference type="ARBA" id="ARBA00023125"/>
    </source>
</evidence>
<feature type="domain" description="Response regulatory" evidence="7">
    <location>
        <begin position="3"/>
        <end position="122"/>
    </location>
</feature>
<dbReference type="OrthoDB" id="9808843at2"/>
<dbReference type="InterPro" id="IPR000792">
    <property type="entry name" value="Tscrpt_reg_LuxR_C"/>
</dbReference>
<dbReference type="PANTHER" id="PTHR43214">
    <property type="entry name" value="TWO-COMPONENT RESPONSE REGULATOR"/>
    <property type="match status" value="1"/>
</dbReference>
<evidence type="ECO:0000256" key="2">
    <source>
        <dbReference type="ARBA" id="ARBA00023015"/>
    </source>
</evidence>
<dbReference type="GO" id="GO:0000160">
    <property type="term" value="P:phosphorelay signal transduction system"/>
    <property type="evidence" value="ECO:0007669"/>
    <property type="project" value="InterPro"/>
</dbReference>
<dbReference type="PANTHER" id="PTHR43214:SF24">
    <property type="entry name" value="TRANSCRIPTIONAL REGULATORY PROTEIN NARL-RELATED"/>
    <property type="match status" value="1"/>
</dbReference>
<name>A0A512HRB9_9ACTN</name>
<dbReference type="RefSeq" id="WP_146825344.1">
    <property type="nucleotide sequence ID" value="NZ_BAAAYQ010000001.1"/>
</dbReference>
<dbReference type="PROSITE" id="PS50043">
    <property type="entry name" value="HTH_LUXR_2"/>
    <property type="match status" value="1"/>
</dbReference>
<dbReference type="SUPFAM" id="SSF46894">
    <property type="entry name" value="C-terminal effector domain of the bipartite response regulators"/>
    <property type="match status" value="1"/>
</dbReference>
<dbReference type="Pfam" id="PF00196">
    <property type="entry name" value="GerE"/>
    <property type="match status" value="1"/>
</dbReference>
<feature type="domain" description="HTH luxR-type" evidence="6">
    <location>
        <begin position="143"/>
        <end position="208"/>
    </location>
</feature>
<dbReference type="PROSITE" id="PS50110">
    <property type="entry name" value="RESPONSE_REGULATORY"/>
    <property type="match status" value="1"/>
</dbReference>
<dbReference type="SMART" id="SM00448">
    <property type="entry name" value="REC"/>
    <property type="match status" value="1"/>
</dbReference>
<evidence type="ECO:0000313" key="9">
    <source>
        <dbReference type="Proteomes" id="UP000321769"/>
    </source>
</evidence>
<sequence>MIRLLIADDHAIVRAGLRALLEQRGGEIEVVGEATTVDEAVELSGILRPDLVLMDLRFAGDSRTGVDATREIRALDPAPYVLVVTNYDTDSEILTAVEAGASGYLLKDAPPDELFAAVMSAAAGSTTLSSRITSKLIGRIGRIGVNGPPLTPRELEVLTAVATGRSNRDVAKDLFLSEATVKSHLVQVFAKLDVRSRTAAVARAREQGLLPTDR</sequence>
<dbReference type="Proteomes" id="UP000321769">
    <property type="component" value="Unassembled WGS sequence"/>
</dbReference>
<dbReference type="PRINTS" id="PR00038">
    <property type="entry name" value="HTHLUXR"/>
</dbReference>
<accession>A0A512HRB9</accession>
<evidence type="ECO:0000259" key="6">
    <source>
        <dbReference type="PROSITE" id="PS50043"/>
    </source>
</evidence>
<feature type="modified residue" description="4-aspartylphosphate" evidence="5">
    <location>
        <position position="55"/>
    </location>
</feature>
<dbReference type="InterPro" id="IPR011006">
    <property type="entry name" value="CheY-like_superfamily"/>
</dbReference>
<evidence type="ECO:0000313" key="8">
    <source>
        <dbReference type="EMBL" id="GEO88002.1"/>
    </source>
</evidence>
<dbReference type="InterPro" id="IPR001789">
    <property type="entry name" value="Sig_transdc_resp-reg_receiver"/>
</dbReference>
<keyword evidence="4" id="KW-0804">Transcription</keyword>
<dbReference type="GO" id="GO:0003677">
    <property type="term" value="F:DNA binding"/>
    <property type="evidence" value="ECO:0007669"/>
    <property type="project" value="UniProtKB-KW"/>
</dbReference>
<keyword evidence="3 8" id="KW-0238">DNA-binding</keyword>
<evidence type="ECO:0000259" key="7">
    <source>
        <dbReference type="PROSITE" id="PS50110"/>
    </source>
</evidence>